<keyword evidence="5" id="KW-0677">Repeat</keyword>
<keyword evidence="7" id="KW-0472">Membrane</keyword>
<evidence type="ECO:0000256" key="1">
    <source>
        <dbReference type="ARBA" id="ARBA00004191"/>
    </source>
</evidence>
<dbReference type="OrthoDB" id="5415592at2759"/>
<proteinExistence type="inferred from homology"/>
<feature type="transmembrane region" description="Helical" evidence="7">
    <location>
        <begin position="290"/>
        <end position="308"/>
    </location>
</feature>
<comment type="similarity">
    <text evidence="6">Belongs to the PIR protein family.</text>
</comment>
<dbReference type="GO" id="GO:0005199">
    <property type="term" value="F:structural constituent of cell wall"/>
    <property type="evidence" value="ECO:0007669"/>
    <property type="project" value="InterPro"/>
</dbReference>
<dbReference type="GO" id="GO:0009277">
    <property type="term" value="C:fungal-type cell wall"/>
    <property type="evidence" value="ECO:0007669"/>
    <property type="project" value="TreeGrafter"/>
</dbReference>
<evidence type="ECO:0000256" key="2">
    <source>
        <dbReference type="ARBA" id="ARBA00022512"/>
    </source>
</evidence>
<dbReference type="PANTHER" id="PTHR47254">
    <property type="entry name" value="CELL WALL MANNOPROTEIN CIS3-RELATED"/>
    <property type="match status" value="1"/>
</dbReference>
<keyword evidence="7" id="KW-1133">Transmembrane helix</keyword>
<dbReference type="GeneID" id="18760175"/>
<dbReference type="PANTHER" id="PTHR47254:SF1">
    <property type="entry name" value="CELL WALL MANNOPROTEIN CIS3-RELATED"/>
    <property type="match status" value="1"/>
</dbReference>
<gene>
    <name evidence="10" type="ORF">MBM_04240</name>
</gene>
<feature type="signal peptide" evidence="8">
    <location>
        <begin position="1"/>
        <end position="16"/>
    </location>
</feature>
<accession>K1XX71</accession>
<dbReference type="KEGG" id="mbe:MBM_04240"/>
<evidence type="ECO:0000313" key="11">
    <source>
        <dbReference type="Proteomes" id="UP000006753"/>
    </source>
</evidence>
<name>K1XX71_MARBU</name>
<dbReference type="HOGENOM" id="CLU_049782_0_0_1"/>
<dbReference type="Pfam" id="PF22799">
    <property type="entry name" value="PIR1-like_C"/>
    <property type="match status" value="1"/>
</dbReference>
<protein>
    <submittedName>
        <fullName evidence="10">Covalently-linked cell wall protein</fullName>
    </submittedName>
</protein>
<feature type="domain" description="Cell wall mannoprotein PIR1-like C-terminal" evidence="9">
    <location>
        <begin position="76"/>
        <end position="151"/>
    </location>
</feature>
<dbReference type="InterPro" id="IPR054508">
    <property type="entry name" value="PIR1-like_C"/>
</dbReference>
<reference evidence="10 11" key="1">
    <citation type="journal article" date="2012" name="BMC Genomics">
        <title>Sequencing the genome of Marssonina brunnea reveals fungus-poplar co-evolution.</title>
        <authorList>
            <person name="Zhu S."/>
            <person name="Cao Y.-Z."/>
            <person name="Jiang C."/>
            <person name="Tan B.-Y."/>
            <person name="Wang Z."/>
            <person name="Feng S."/>
            <person name="Zhang L."/>
            <person name="Su X.-H."/>
            <person name="Brejova B."/>
            <person name="Vinar T."/>
            <person name="Xu M."/>
            <person name="Wang M.-X."/>
            <person name="Zhang S.-G."/>
            <person name="Huang M.-R."/>
            <person name="Wu R."/>
            <person name="Zhou Y."/>
        </authorList>
    </citation>
    <scope>NUCLEOTIDE SEQUENCE [LARGE SCALE GENOMIC DNA]</scope>
    <source>
        <strain evidence="10 11">MB_m1</strain>
    </source>
</reference>
<dbReference type="EMBL" id="JH921436">
    <property type="protein sequence ID" value="EKD17379.1"/>
    <property type="molecule type" value="Genomic_DNA"/>
</dbReference>
<dbReference type="InterPro" id="IPR000420">
    <property type="entry name" value="Yeast_PIR_rpt"/>
</dbReference>
<keyword evidence="3" id="KW-0964">Secreted</keyword>
<feature type="chain" id="PRO_5003853533" evidence="8">
    <location>
        <begin position="17"/>
        <end position="309"/>
    </location>
</feature>
<evidence type="ECO:0000256" key="5">
    <source>
        <dbReference type="ARBA" id="ARBA00022737"/>
    </source>
</evidence>
<keyword evidence="7" id="KW-0812">Transmembrane</keyword>
<evidence type="ECO:0000256" key="4">
    <source>
        <dbReference type="ARBA" id="ARBA00022729"/>
    </source>
</evidence>
<sequence length="309" mass="31592">MQTVLALTALAAVAFAGVAPHVARTVPAGCSTNYDGKFQVTILNGSSVVTKRELAKRASSDTCGQPGLLTSTLKDGILTDSEGRIGNIVSNRQFQYDPAPGQTGAVYTDGFSICSNGSLASKAGSTVFYSCKSGDFANLYDQSIAPYCLPVFIDVMPCGTSSPGATVSQQKDGQPTATGSVAPVTQITDGQAQVPTSVPPVTQINDGQVQAPTKAPPAPPAVTQITDGQLQVPTAGIPVTQISDGQVQVPTAVTSQRLPAVSQIPDGQLQSNVSTNATKPPMPISSSGNGLMAGSFMTLVMVVAAMLFL</sequence>
<dbReference type="AlphaFoldDB" id="K1XX71"/>
<organism evidence="10 11">
    <name type="scientific">Marssonina brunnea f. sp. multigermtubi (strain MB_m1)</name>
    <name type="common">Marssonina leaf spot fungus</name>
    <dbReference type="NCBI Taxonomy" id="1072389"/>
    <lineage>
        <taxon>Eukaryota</taxon>
        <taxon>Fungi</taxon>
        <taxon>Dikarya</taxon>
        <taxon>Ascomycota</taxon>
        <taxon>Pezizomycotina</taxon>
        <taxon>Leotiomycetes</taxon>
        <taxon>Helotiales</taxon>
        <taxon>Drepanopezizaceae</taxon>
        <taxon>Drepanopeziza</taxon>
    </lineage>
</organism>
<evidence type="ECO:0000256" key="8">
    <source>
        <dbReference type="SAM" id="SignalP"/>
    </source>
</evidence>
<dbReference type="InParanoid" id="K1XX71"/>
<evidence type="ECO:0000256" key="6">
    <source>
        <dbReference type="ARBA" id="ARBA00038219"/>
    </source>
</evidence>
<evidence type="ECO:0000313" key="10">
    <source>
        <dbReference type="EMBL" id="EKD17379.1"/>
    </source>
</evidence>
<dbReference type="OMA" id="IGDGQPQ"/>
<dbReference type="eggNOG" id="ENOG502RKR1">
    <property type="taxonomic scope" value="Eukaryota"/>
</dbReference>
<evidence type="ECO:0000256" key="7">
    <source>
        <dbReference type="SAM" id="Phobius"/>
    </source>
</evidence>
<dbReference type="Pfam" id="PF00399">
    <property type="entry name" value="PIR"/>
    <property type="match status" value="4"/>
</dbReference>
<dbReference type="GO" id="GO:0031505">
    <property type="term" value="P:fungal-type cell wall organization"/>
    <property type="evidence" value="ECO:0007669"/>
    <property type="project" value="UniProtKB-ARBA"/>
</dbReference>
<keyword evidence="11" id="KW-1185">Reference proteome</keyword>
<dbReference type="Proteomes" id="UP000006753">
    <property type="component" value="Unassembled WGS sequence"/>
</dbReference>
<evidence type="ECO:0000259" key="9">
    <source>
        <dbReference type="Pfam" id="PF22799"/>
    </source>
</evidence>
<keyword evidence="4 8" id="KW-0732">Signal</keyword>
<dbReference type="PROSITE" id="PS50256">
    <property type="entry name" value="PIR_REPEAT_2"/>
    <property type="match status" value="4"/>
</dbReference>
<comment type="subcellular location">
    <subcellularLocation>
        <location evidence="1">Secreted</location>
        <location evidence="1">Cell wall</location>
    </subcellularLocation>
</comment>
<dbReference type="InterPro" id="IPR051153">
    <property type="entry name" value="Yeast_CWMannoprotein_PIR"/>
</dbReference>
<evidence type="ECO:0000256" key="3">
    <source>
        <dbReference type="ARBA" id="ARBA00022525"/>
    </source>
</evidence>
<keyword evidence="2" id="KW-0134">Cell wall</keyword>